<dbReference type="SUPFAM" id="SSF50494">
    <property type="entry name" value="Trypsin-like serine proteases"/>
    <property type="match status" value="1"/>
</dbReference>
<reference evidence="12" key="1">
    <citation type="submission" date="2025-08" db="UniProtKB">
        <authorList>
            <consortium name="RefSeq"/>
        </authorList>
    </citation>
    <scope>IDENTIFICATION</scope>
</reference>
<evidence type="ECO:0000256" key="6">
    <source>
        <dbReference type="ARBA" id="ARBA00023157"/>
    </source>
</evidence>
<evidence type="ECO:0000256" key="5">
    <source>
        <dbReference type="ARBA" id="ARBA00022825"/>
    </source>
</evidence>
<dbReference type="AlphaFoldDB" id="A0A7E5VK79"/>
<dbReference type="InterPro" id="IPR043504">
    <property type="entry name" value="Peptidase_S1_PA_chymotrypsin"/>
</dbReference>
<feature type="domain" description="Peptidase S1" evidence="10">
    <location>
        <begin position="33"/>
        <end position="255"/>
    </location>
</feature>
<dbReference type="GeneID" id="113494544"/>
<dbReference type="PROSITE" id="PS00135">
    <property type="entry name" value="TRYPSIN_SER"/>
    <property type="match status" value="1"/>
</dbReference>
<dbReference type="PROSITE" id="PS50240">
    <property type="entry name" value="TRYPSIN_DOM"/>
    <property type="match status" value="1"/>
</dbReference>
<keyword evidence="4 9" id="KW-0378">Hydrolase</keyword>
<keyword evidence="5 9" id="KW-0720">Serine protease</keyword>
<evidence type="ECO:0000313" key="11">
    <source>
        <dbReference type="Proteomes" id="UP000322000"/>
    </source>
</evidence>
<dbReference type="PROSITE" id="PS00134">
    <property type="entry name" value="TRYPSIN_HIS"/>
    <property type="match status" value="1"/>
</dbReference>
<dbReference type="InParanoid" id="A0A7E5VK79"/>
<gene>
    <name evidence="12" type="primary">LOC113494544</name>
</gene>
<dbReference type="OrthoDB" id="60866at2759"/>
<evidence type="ECO:0000256" key="7">
    <source>
        <dbReference type="ARBA" id="ARBA00036320"/>
    </source>
</evidence>
<dbReference type="Gene3D" id="2.40.10.10">
    <property type="entry name" value="Trypsin-like serine proteases"/>
    <property type="match status" value="2"/>
</dbReference>
<comment type="subcellular location">
    <subcellularLocation>
        <location evidence="1">Secreted</location>
    </subcellularLocation>
</comment>
<dbReference type="PANTHER" id="PTHR24252">
    <property type="entry name" value="ACROSIN-RELATED"/>
    <property type="match status" value="1"/>
</dbReference>
<dbReference type="CDD" id="cd00190">
    <property type="entry name" value="Tryp_SPc"/>
    <property type="match status" value="1"/>
</dbReference>
<sequence>IRTKTKKYELSGFILELPSEVADSRLIYKEARIVGGVDAPEGRIPYQASLRSWYNSHFCGGSVLNNRWILTAAHCTDGQSKYGISVVLGTTNRLSGGVKYSVDRIIIHKKYDSASIKNDISLIKVTKEIQFNNLVQPIQLPEADTGEGVELLLSGWGRISYPGSLPVHLQMINLTSVSVEDCQNIFIQINPVFNTQICSLTKYGEGACHGDSGGPLVSGKSVVGIVSWGMPCAKGYPDVYTRVYSFKDWILKTMEENKEEYPAPQKIIFPMN</sequence>
<dbReference type="FunCoup" id="A0A7E5VK79">
    <property type="interactions" value="12"/>
</dbReference>
<accession>A0A7E5VK79</accession>
<evidence type="ECO:0000259" key="10">
    <source>
        <dbReference type="PROSITE" id="PS50240"/>
    </source>
</evidence>
<dbReference type="SMART" id="SM00020">
    <property type="entry name" value="Tryp_SPc"/>
    <property type="match status" value="1"/>
</dbReference>
<evidence type="ECO:0000313" key="12">
    <source>
        <dbReference type="RefSeq" id="XP_026728733.1"/>
    </source>
</evidence>
<name>A0A7E5VK79_TRINI</name>
<dbReference type="InterPro" id="IPR001314">
    <property type="entry name" value="Peptidase_S1A"/>
</dbReference>
<dbReference type="RefSeq" id="XP_026728733.1">
    <property type="nucleotide sequence ID" value="XM_026872932.1"/>
</dbReference>
<dbReference type="GO" id="GO:0016485">
    <property type="term" value="P:protein processing"/>
    <property type="evidence" value="ECO:0007669"/>
    <property type="project" value="UniProtKB-ARBA"/>
</dbReference>
<evidence type="ECO:0000256" key="1">
    <source>
        <dbReference type="ARBA" id="ARBA00004613"/>
    </source>
</evidence>
<dbReference type="InterPro" id="IPR009003">
    <property type="entry name" value="Peptidase_S1_PA"/>
</dbReference>
<dbReference type="PRINTS" id="PR00722">
    <property type="entry name" value="CHYMOTRYPSIN"/>
</dbReference>
<dbReference type="Pfam" id="PF00089">
    <property type="entry name" value="Trypsin"/>
    <property type="match status" value="1"/>
</dbReference>
<protein>
    <recommendedName>
        <fullName evidence="8">trypsin</fullName>
        <ecNumber evidence="8">3.4.21.4</ecNumber>
    </recommendedName>
</protein>
<organism evidence="11 12">
    <name type="scientific">Trichoplusia ni</name>
    <name type="common">Cabbage looper</name>
    <dbReference type="NCBI Taxonomy" id="7111"/>
    <lineage>
        <taxon>Eukaryota</taxon>
        <taxon>Metazoa</taxon>
        <taxon>Ecdysozoa</taxon>
        <taxon>Arthropoda</taxon>
        <taxon>Hexapoda</taxon>
        <taxon>Insecta</taxon>
        <taxon>Pterygota</taxon>
        <taxon>Neoptera</taxon>
        <taxon>Endopterygota</taxon>
        <taxon>Lepidoptera</taxon>
        <taxon>Glossata</taxon>
        <taxon>Ditrysia</taxon>
        <taxon>Noctuoidea</taxon>
        <taxon>Noctuidae</taxon>
        <taxon>Plusiinae</taxon>
        <taxon>Trichoplusia</taxon>
    </lineage>
</organism>
<feature type="non-terminal residue" evidence="12">
    <location>
        <position position="1"/>
    </location>
</feature>
<dbReference type="InterPro" id="IPR001254">
    <property type="entry name" value="Trypsin_dom"/>
</dbReference>
<dbReference type="InterPro" id="IPR033116">
    <property type="entry name" value="TRYPSIN_SER"/>
</dbReference>
<dbReference type="InterPro" id="IPR018114">
    <property type="entry name" value="TRYPSIN_HIS"/>
</dbReference>
<evidence type="ECO:0000256" key="9">
    <source>
        <dbReference type="RuleBase" id="RU363034"/>
    </source>
</evidence>
<dbReference type="Proteomes" id="UP000322000">
    <property type="component" value="Chromosome 5"/>
</dbReference>
<comment type="catalytic activity">
    <reaction evidence="7">
        <text>Preferential cleavage: Arg-|-Xaa, Lys-|-Xaa.</text>
        <dbReference type="EC" id="3.4.21.4"/>
    </reaction>
</comment>
<keyword evidence="11" id="KW-1185">Reference proteome</keyword>
<proteinExistence type="predicted"/>
<dbReference type="GO" id="GO:0004252">
    <property type="term" value="F:serine-type endopeptidase activity"/>
    <property type="evidence" value="ECO:0007669"/>
    <property type="project" value="UniProtKB-EC"/>
</dbReference>
<evidence type="ECO:0000256" key="3">
    <source>
        <dbReference type="ARBA" id="ARBA00022670"/>
    </source>
</evidence>
<dbReference type="EC" id="3.4.21.4" evidence="8"/>
<evidence type="ECO:0000256" key="4">
    <source>
        <dbReference type="ARBA" id="ARBA00022801"/>
    </source>
</evidence>
<dbReference type="GO" id="GO:0005576">
    <property type="term" value="C:extracellular region"/>
    <property type="evidence" value="ECO:0007669"/>
    <property type="project" value="UniProtKB-SubCell"/>
</dbReference>
<keyword evidence="6" id="KW-1015">Disulfide bond</keyword>
<evidence type="ECO:0000256" key="8">
    <source>
        <dbReference type="ARBA" id="ARBA00038868"/>
    </source>
</evidence>
<dbReference type="FunFam" id="2.40.10.10:FF:000047">
    <property type="entry name" value="Trypsin eta"/>
    <property type="match status" value="1"/>
</dbReference>
<evidence type="ECO:0000256" key="2">
    <source>
        <dbReference type="ARBA" id="ARBA00022525"/>
    </source>
</evidence>
<keyword evidence="3 9" id="KW-0645">Protease</keyword>
<dbReference type="PANTHER" id="PTHR24252:SF7">
    <property type="entry name" value="HYALIN"/>
    <property type="match status" value="1"/>
</dbReference>
<keyword evidence="2" id="KW-0964">Secreted</keyword>
<dbReference type="KEGG" id="tnl:113494544"/>